<evidence type="ECO:0000313" key="1">
    <source>
        <dbReference type="EMBL" id="PKU52587.1"/>
    </source>
</evidence>
<sequence length="99" mass="11063">MKALFKGQLTMDVYKIVESLGDEAATRNLAHEDITSELFKELGTLVEAKGYRVPYVGINLEYEGVPTTQYESLVNKAIKEAKNSELYIRGKGTITNISF</sequence>
<gene>
    <name evidence="1" type="ORF">CRI88_09740</name>
</gene>
<organism evidence="1 2">
    <name type="scientific">Lysinibacillus fusiformis</name>
    <dbReference type="NCBI Taxonomy" id="28031"/>
    <lineage>
        <taxon>Bacteria</taxon>
        <taxon>Bacillati</taxon>
        <taxon>Bacillota</taxon>
        <taxon>Bacilli</taxon>
        <taxon>Bacillales</taxon>
        <taxon>Bacillaceae</taxon>
        <taxon>Lysinibacillus</taxon>
    </lineage>
</organism>
<reference evidence="1 2" key="1">
    <citation type="submission" date="2017-10" db="EMBL/GenBank/DDBJ databases">
        <title>Draft genome of Lysinibacillus fusiformis strain Juneja, a laboratory-derived pathogen of Drosophila melanogaster.</title>
        <authorList>
            <person name="Smith B.R."/>
            <person name="Unckless R.L."/>
        </authorList>
    </citation>
    <scope>NUCLEOTIDE SEQUENCE [LARGE SCALE GENOMIC DNA]</scope>
    <source>
        <strain evidence="1 2">Juneja</strain>
    </source>
</reference>
<protein>
    <submittedName>
        <fullName evidence="1">Uncharacterized protein</fullName>
    </submittedName>
</protein>
<proteinExistence type="predicted"/>
<comment type="caution">
    <text evidence="1">The sequence shown here is derived from an EMBL/GenBank/DDBJ whole genome shotgun (WGS) entry which is preliminary data.</text>
</comment>
<dbReference type="AlphaFoldDB" id="A0A2I0V2P2"/>
<name>A0A2I0V2P2_9BACI</name>
<evidence type="ECO:0000313" key="2">
    <source>
        <dbReference type="Proteomes" id="UP000234956"/>
    </source>
</evidence>
<dbReference type="Proteomes" id="UP000234956">
    <property type="component" value="Unassembled WGS sequence"/>
</dbReference>
<dbReference type="EMBL" id="PDFK01000002">
    <property type="protein sequence ID" value="PKU52587.1"/>
    <property type="molecule type" value="Genomic_DNA"/>
</dbReference>
<accession>A0A2I0V2P2</accession>